<reference evidence="3 4" key="1">
    <citation type="journal article" date="2019" name="Sci. Rep.">
        <title>Orb-weaving spider Araneus ventricosus genome elucidates the spidroin gene catalogue.</title>
        <authorList>
            <person name="Kono N."/>
            <person name="Nakamura H."/>
            <person name="Ohtoshi R."/>
            <person name="Moran D.A.P."/>
            <person name="Shinohara A."/>
            <person name="Yoshida Y."/>
            <person name="Fujiwara M."/>
            <person name="Mori M."/>
            <person name="Tomita M."/>
            <person name="Arakawa K."/>
        </authorList>
    </citation>
    <scope>NUCLEOTIDE SEQUENCE [LARGE SCALE GENOMIC DNA]</scope>
</reference>
<evidence type="ECO:0000256" key="1">
    <source>
        <dbReference type="RuleBase" id="RU363098"/>
    </source>
</evidence>
<evidence type="ECO:0000313" key="4">
    <source>
        <dbReference type="Proteomes" id="UP000499080"/>
    </source>
</evidence>
<dbReference type="Pfam" id="PF05183">
    <property type="entry name" value="RdRP"/>
    <property type="match status" value="1"/>
</dbReference>
<gene>
    <name evidence="3" type="ORF">AVEN_183447_1</name>
</gene>
<keyword evidence="1" id="KW-0808">Transferase</keyword>
<dbReference type="GO" id="GO:0003968">
    <property type="term" value="F:RNA-directed RNA polymerase activity"/>
    <property type="evidence" value="ECO:0007669"/>
    <property type="project" value="UniProtKB-KW"/>
</dbReference>
<keyword evidence="1" id="KW-0694">RNA-binding</keyword>
<dbReference type="GO" id="GO:0003723">
    <property type="term" value="F:RNA binding"/>
    <property type="evidence" value="ECO:0007669"/>
    <property type="project" value="UniProtKB-KW"/>
</dbReference>
<dbReference type="AlphaFoldDB" id="A0A4Y2PIU9"/>
<comment type="catalytic activity">
    <reaction evidence="1">
        <text>RNA(n) + a ribonucleoside 5'-triphosphate = RNA(n+1) + diphosphate</text>
        <dbReference type="Rhea" id="RHEA:21248"/>
        <dbReference type="Rhea" id="RHEA-COMP:14527"/>
        <dbReference type="Rhea" id="RHEA-COMP:17342"/>
        <dbReference type="ChEBI" id="CHEBI:33019"/>
        <dbReference type="ChEBI" id="CHEBI:61557"/>
        <dbReference type="ChEBI" id="CHEBI:140395"/>
        <dbReference type="EC" id="2.7.7.48"/>
    </reaction>
</comment>
<keyword evidence="4" id="KW-1185">Reference proteome</keyword>
<sequence length="81" mass="9516">MRAWCMPNLTPSVKRPAAGSDLDGDEYGVIWMPELIFARDNAVPPDYPKPDTQRFRNVSMFLCLPRYLHFKNPFRTSERRK</sequence>
<keyword evidence="1" id="KW-0696">RNA-directed RNA polymerase</keyword>
<name>A0A4Y2PIU9_ARAVE</name>
<dbReference type="OrthoDB" id="6513042at2759"/>
<accession>A0A4Y2PIU9</accession>
<proteinExistence type="inferred from homology"/>
<feature type="domain" description="RDRP core" evidence="2">
    <location>
        <begin position="17"/>
        <end position="56"/>
    </location>
</feature>
<organism evidence="3 4">
    <name type="scientific">Araneus ventricosus</name>
    <name type="common">Orbweaver spider</name>
    <name type="synonym">Epeira ventricosa</name>
    <dbReference type="NCBI Taxonomy" id="182803"/>
    <lineage>
        <taxon>Eukaryota</taxon>
        <taxon>Metazoa</taxon>
        <taxon>Ecdysozoa</taxon>
        <taxon>Arthropoda</taxon>
        <taxon>Chelicerata</taxon>
        <taxon>Arachnida</taxon>
        <taxon>Araneae</taxon>
        <taxon>Araneomorphae</taxon>
        <taxon>Entelegynae</taxon>
        <taxon>Araneoidea</taxon>
        <taxon>Araneidae</taxon>
        <taxon>Araneus</taxon>
    </lineage>
</organism>
<keyword evidence="1" id="KW-0548">Nucleotidyltransferase</keyword>
<dbReference type="InterPro" id="IPR057596">
    <property type="entry name" value="RDRP_core"/>
</dbReference>
<dbReference type="Proteomes" id="UP000499080">
    <property type="component" value="Unassembled WGS sequence"/>
</dbReference>
<evidence type="ECO:0000313" key="3">
    <source>
        <dbReference type="EMBL" id="GBN51898.1"/>
    </source>
</evidence>
<comment type="similarity">
    <text evidence="1">Belongs to the RdRP family.</text>
</comment>
<dbReference type="EMBL" id="BGPR01133730">
    <property type="protein sequence ID" value="GBN51898.1"/>
    <property type="molecule type" value="Genomic_DNA"/>
</dbReference>
<evidence type="ECO:0000259" key="2">
    <source>
        <dbReference type="Pfam" id="PF05183"/>
    </source>
</evidence>
<comment type="caution">
    <text evidence="3">The sequence shown here is derived from an EMBL/GenBank/DDBJ whole genome shotgun (WGS) entry which is preliminary data.</text>
</comment>
<protein>
    <recommendedName>
        <fullName evidence="1">RNA-dependent RNA polymerase</fullName>
        <ecNumber evidence="1">2.7.7.48</ecNumber>
    </recommendedName>
</protein>
<dbReference type="EC" id="2.7.7.48" evidence="1"/>